<feature type="compositionally biased region" description="Polar residues" evidence="14">
    <location>
        <begin position="1"/>
        <end position="16"/>
    </location>
</feature>
<comment type="similarity">
    <text evidence="11">Belongs to the ABC transporter superfamily. Carbohydrate uptake transporter-1 (CUT1) (TC 3.A.1.1) family.</text>
</comment>
<keyword evidence="17" id="KW-1185">Reference proteome</keyword>
<dbReference type="GO" id="GO:0005524">
    <property type="term" value="F:ATP binding"/>
    <property type="evidence" value="ECO:0007669"/>
    <property type="project" value="UniProtKB-KW"/>
</dbReference>
<keyword evidence="5 16" id="KW-0067">ATP-binding</keyword>
<comment type="subcellular location">
    <subcellularLocation>
        <location evidence="1">Cell membrane</location>
        <topology evidence="1">Peripheral membrane protein</topology>
    </subcellularLocation>
</comment>
<keyword evidence="6" id="KW-1278">Translocase</keyword>
<evidence type="ECO:0000256" key="8">
    <source>
        <dbReference type="ARBA" id="ARBA00050355"/>
    </source>
</evidence>
<evidence type="ECO:0000256" key="1">
    <source>
        <dbReference type="ARBA" id="ARBA00004202"/>
    </source>
</evidence>
<dbReference type="EMBL" id="JBHTAT010000001">
    <property type="protein sequence ID" value="MFC7256750.1"/>
    <property type="molecule type" value="Genomic_DNA"/>
</dbReference>
<evidence type="ECO:0000256" key="6">
    <source>
        <dbReference type="ARBA" id="ARBA00022967"/>
    </source>
</evidence>
<keyword evidence="3" id="KW-1003">Cell membrane</keyword>
<dbReference type="PANTHER" id="PTHR43875">
    <property type="entry name" value="MALTODEXTRIN IMPORT ATP-BINDING PROTEIN MSMX"/>
    <property type="match status" value="1"/>
</dbReference>
<evidence type="ECO:0000256" key="2">
    <source>
        <dbReference type="ARBA" id="ARBA00022448"/>
    </source>
</evidence>
<dbReference type="FunFam" id="3.40.50.300:FF:000042">
    <property type="entry name" value="Maltose/maltodextrin ABC transporter, ATP-binding protein"/>
    <property type="match status" value="1"/>
</dbReference>
<gene>
    <name evidence="16" type="ORF">ACFQKE_15800</name>
</gene>
<dbReference type="PROSITE" id="PS00211">
    <property type="entry name" value="ABC_TRANSPORTER_1"/>
    <property type="match status" value="1"/>
</dbReference>
<dbReference type="InterPro" id="IPR017871">
    <property type="entry name" value="ABC_transporter-like_CS"/>
</dbReference>
<dbReference type="InterPro" id="IPR027417">
    <property type="entry name" value="P-loop_NTPase"/>
</dbReference>
<evidence type="ECO:0000256" key="11">
    <source>
        <dbReference type="ARBA" id="ARBA00061029"/>
    </source>
</evidence>
<dbReference type="RefSeq" id="WP_379706081.1">
    <property type="nucleotide sequence ID" value="NZ_JBHTAT010000001.1"/>
</dbReference>
<dbReference type="PROSITE" id="PS50893">
    <property type="entry name" value="ABC_TRANSPORTER_2"/>
    <property type="match status" value="1"/>
</dbReference>
<dbReference type="InterPro" id="IPR008995">
    <property type="entry name" value="Mo/tungstate-bd_C_term_dom"/>
</dbReference>
<evidence type="ECO:0000256" key="14">
    <source>
        <dbReference type="SAM" id="MobiDB-lite"/>
    </source>
</evidence>
<dbReference type="Gene3D" id="3.40.50.300">
    <property type="entry name" value="P-loop containing nucleotide triphosphate hydrolases"/>
    <property type="match status" value="1"/>
</dbReference>
<dbReference type="Pfam" id="PF17912">
    <property type="entry name" value="OB_MalK"/>
    <property type="match status" value="1"/>
</dbReference>
<comment type="catalytic activity">
    <reaction evidence="8">
        <text>D-xylose(out) + ATP + H2O = D-xylose(in) + ADP + phosphate + H(+)</text>
        <dbReference type="Rhea" id="RHEA:29899"/>
        <dbReference type="ChEBI" id="CHEBI:15377"/>
        <dbReference type="ChEBI" id="CHEBI:15378"/>
        <dbReference type="ChEBI" id="CHEBI:30616"/>
        <dbReference type="ChEBI" id="CHEBI:43474"/>
        <dbReference type="ChEBI" id="CHEBI:53455"/>
        <dbReference type="ChEBI" id="CHEBI:456216"/>
        <dbReference type="EC" id="7.5.2.13"/>
    </reaction>
    <physiologicalReaction direction="left-to-right" evidence="8">
        <dbReference type="Rhea" id="RHEA:29900"/>
    </physiologicalReaction>
</comment>
<comment type="function">
    <text evidence="10">Part of the ABC transporter complex XacGHIJK involved in the uptake of xylose and arabinose. Responsible for energy coupling to the transport system.</text>
</comment>
<dbReference type="Pfam" id="PF00005">
    <property type="entry name" value="ABC_tran"/>
    <property type="match status" value="1"/>
</dbReference>
<evidence type="ECO:0000259" key="15">
    <source>
        <dbReference type="PROSITE" id="PS50893"/>
    </source>
</evidence>
<dbReference type="GO" id="GO:0005886">
    <property type="term" value="C:plasma membrane"/>
    <property type="evidence" value="ECO:0007669"/>
    <property type="project" value="UniProtKB-SubCell"/>
</dbReference>
<dbReference type="GeneID" id="96955144"/>
<evidence type="ECO:0000256" key="7">
    <source>
        <dbReference type="ARBA" id="ARBA00023136"/>
    </source>
</evidence>
<dbReference type="InterPro" id="IPR012340">
    <property type="entry name" value="NA-bd_OB-fold"/>
</dbReference>
<evidence type="ECO:0000256" key="13">
    <source>
        <dbReference type="ARBA" id="ARBA00066315"/>
    </source>
</evidence>
<comment type="subunit">
    <text evidence="12">The complex is composed of two ATP-binding proteins (XacJ and XacK), two transmembrane proteins (XacH and XacI) and a solute-binding protein (XacG).</text>
</comment>
<evidence type="ECO:0000256" key="3">
    <source>
        <dbReference type="ARBA" id="ARBA00022475"/>
    </source>
</evidence>
<keyword evidence="2" id="KW-0813">Transport</keyword>
<dbReference type="InterPro" id="IPR003439">
    <property type="entry name" value="ABC_transporter-like_ATP-bd"/>
</dbReference>
<sequence length="433" mass="48058">MTESDGMSIDQEATNANGGGTGSKTNVKLDDITKIFQDDEEGKVVAVDDLSLDILDGEFLVFVGPSGCGKTTTLRTVAGLETPTEGQVIIDDEDVTGQDPRQRNIAMVFQNYALYPHKTVRQNMSFPLEVRNYPPNEITERVEDAAELLDITELLERRPKQLSGGQQQRVALGRAIVREPDVFLLDEPLSNLDAKLRLQMRTELNELHQKVGKTTIYVTHDQAEAMTLGDRVAVMRDGEIQQVGPPQMLYDNPVNLFVGGFIGEPPMNFFPVDIEDTGDGYTVSSVHFDFQLPDRFAQKLSERDSPLGEAILGIRPEDISDAEFVDETEGYHVFDSRVKIVEPLGSDKFLTMIDPEHDPSEEPITSAGTEGEIVTQATEEFTVRVPPESTAREGELLRIAMEFDSLHLFDASTGKNILSDKRIHYKKDSPAAQ</sequence>
<proteinExistence type="inferred from homology"/>
<dbReference type="CDD" id="cd03301">
    <property type="entry name" value="ABC_MalK_N"/>
    <property type="match status" value="1"/>
</dbReference>
<evidence type="ECO:0000313" key="16">
    <source>
        <dbReference type="EMBL" id="MFC7256750.1"/>
    </source>
</evidence>
<dbReference type="Gene3D" id="2.40.50.100">
    <property type="match status" value="1"/>
</dbReference>
<feature type="domain" description="ABC transporter" evidence="15">
    <location>
        <begin position="27"/>
        <end position="262"/>
    </location>
</feature>
<name>A0ABD6A1D5_9EURY</name>
<keyword evidence="4" id="KW-0547">Nucleotide-binding</keyword>
<evidence type="ECO:0000256" key="9">
    <source>
        <dbReference type="ARBA" id="ARBA00051890"/>
    </source>
</evidence>
<dbReference type="GO" id="GO:0022857">
    <property type="term" value="F:transmembrane transporter activity"/>
    <property type="evidence" value="ECO:0007669"/>
    <property type="project" value="UniProtKB-ARBA"/>
</dbReference>
<dbReference type="PANTHER" id="PTHR43875:SF15">
    <property type="entry name" value="TREHALOSE IMPORT ATP-BINDING PROTEIN SUGC"/>
    <property type="match status" value="1"/>
</dbReference>
<accession>A0ABD6A1D5</accession>
<dbReference type="EC" id="7.5.2.13" evidence="13"/>
<dbReference type="SUPFAM" id="SSF52540">
    <property type="entry name" value="P-loop containing nucleoside triphosphate hydrolases"/>
    <property type="match status" value="1"/>
</dbReference>
<comment type="catalytic activity">
    <reaction evidence="9">
        <text>L-arabinose(out) + ATP + H2O = L-arabinose(in) + ADP + phosphate + H(+)</text>
        <dbReference type="Rhea" id="RHEA:30007"/>
        <dbReference type="ChEBI" id="CHEBI:15377"/>
        <dbReference type="ChEBI" id="CHEBI:15378"/>
        <dbReference type="ChEBI" id="CHEBI:17535"/>
        <dbReference type="ChEBI" id="CHEBI:30616"/>
        <dbReference type="ChEBI" id="CHEBI:43474"/>
        <dbReference type="ChEBI" id="CHEBI:456216"/>
        <dbReference type="EC" id="7.5.2.13"/>
    </reaction>
    <physiologicalReaction direction="left-to-right" evidence="9">
        <dbReference type="Rhea" id="RHEA:30008"/>
    </physiologicalReaction>
</comment>
<dbReference type="InterPro" id="IPR040582">
    <property type="entry name" value="OB_MalK-like"/>
</dbReference>
<dbReference type="InterPro" id="IPR047641">
    <property type="entry name" value="ABC_transpr_MalK/UgpC-like"/>
</dbReference>
<dbReference type="Gene3D" id="2.40.50.140">
    <property type="entry name" value="Nucleic acid-binding proteins"/>
    <property type="match status" value="1"/>
</dbReference>
<dbReference type="SUPFAM" id="SSF50331">
    <property type="entry name" value="MOP-like"/>
    <property type="match status" value="1"/>
</dbReference>
<evidence type="ECO:0000256" key="5">
    <source>
        <dbReference type="ARBA" id="ARBA00022840"/>
    </source>
</evidence>
<reference evidence="16 17" key="1">
    <citation type="journal article" date="2019" name="Int. J. Syst. Evol. Microbiol.">
        <title>The Global Catalogue of Microorganisms (GCM) 10K type strain sequencing project: providing services to taxonomists for standard genome sequencing and annotation.</title>
        <authorList>
            <consortium name="The Broad Institute Genomics Platform"/>
            <consortium name="The Broad Institute Genome Sequencing Center for Infectious Disease"/>
            <person name="Wu L."/>
            <person name="Ma J."/>
        </authorList>
    </citation>
    <scope>NUCLEOTIDE SEQUENCE [LARGE SCALE GENOMIC DNA]</scope>
    <source>
        <strain evidence="16 17">GX21</strain>
    </source>
</reference>
<comment type="caution">
    <text evidence="16">The sequence shown here is derived from an EMBL/GenBank/DDBJ whole genome shotgun (WGS) entry which is preliminary data.</text>
</comment>
<organism evidence="16 17">
    <name type="scientific">Haloplanus litoreus</name>
    <dbReference type="NCBI Taxonomy" id="767515"/>
    <lineage>
        <taxon>Archaea</taxon>
        <taxon>Methanobacteriati</taxon>
        <taxon>Methanobacteriota</taxon>
        <taxon>Stenosarchaea group</taxon>
        <taxon>Halobacteria</taxon>
        <taxon>Halobacteriales</taxon>
        <taxon>Haloferacaceae</taxon>
        <taxon>Haloplanus</taxon>
    </lineage>
</organism>
<dbReference type="InterPro" id="IPR015855">
    <property type="entry name" value="ABC_transpr_MalK-like"/>
</dbReference>
<evidence type="ECO:0000256" key="4">
    <source>
        <dbReference type="ARBA" id="ARBA00022741"/>
    </source>
</evidence>
<feature type="region of interest" description="Disordered" evidence="14">
    <location>
        <begin position="1"/>
        <end position="24"/>
    </location>
</feature>
<evidence type="ECO:0000256" key="12">
    <source>
        <dbReference type="ARBA" id="ARBA00065962"/>
    </source>
</evidence>
<evidence type="ECO:0000256" key="10">
    <source>
        <dbReference type="ARBA" id="ARBA00053454"/>
    </source>
</evidence>
<evidence type="ECO:0000313" key="17">
    <source>
        <dbReference type="Proteomes" id="UP001596434"/>
    </source>
</evidence>
<dbReference type="InterPro" id="IPR003593">
    <property type="entry name" value="AAA+_ATPase"/>
</dbReference>
<dbReference type="AlphaFoldDB" id="A0ABD6A1D5"/>
<dbReference type="Proteomes" id="UP001596434">
    <property type="component" value="Unassembled WGS sequence"/>
</dbReference>
<protein>
    <recommendedName>
        <fullName evidence="13">ABC-type D-xylose/L-arabinose transporter</fullName>
        <ecNumber evidence="13">7.5.2.13</ecNumber>
    </recommendedName>
</protein>
<keyword evidence="7" id="KW-0472">Membrane</keyword>
<dbReference type="GO" id="GO:1902495">
    <property type="term" value="C:transmembrane transporter complex"/>
    <property type="evidence" value="ECO:0007669"/>
    <property type="project" value="UniProtKB-ARBA"/>
</dbReference>
<dbReference type="SMART" id="SM00382">
    <property type="entry name" value="AAA"/>
    <property type="match status" value="1"/>
</dbReference>